<feature type="region of interest" description="Disordered" evidence="1">
    <location>
        <begin position="1"/>
        <end position="20"/>
    </location>
</feature>
<dbReference type="Proteomes" id="UP001147733">
    <property type="component" value="Unassembled WGS sequence"/>
</dbReference>
<reference evidence="2" key="1">
    <citation type="submission" date="2022-11" db="EMBL/GenBank/DDBJ databases">
        <authorList>
            <person name="Petersen C."/>
        </authorList>
    </citation>
    <scope>NUCLEOTIDE SEQUENCE</scope>
    <source>
        <strain evidence="2">IBT 23319</strain>
    </source>
</reference>
<reference evidence="2" key="2">
    <citation type="journal article" date="2023" name="IMA Fungus">
        <title>Comparative genomic study of the Penicillium genus elucidates a diverse pangenome and 15 lateral gene transfer events.</title>
        <authorList>
            <person name="Petersen C."/>
            <person name="Sorensen T."/>
            <person name="Nielsen M.R."/>
            <person name="Sondergaard T.E."/>
            <person name="Sorensen J.L."/>
            <person name="Fitzpatrick D.A."/>
            <person name="Frisvad J.C."/>
            <person name="Nielsen K.L."/>
        </authorList>
    </citation>
    <scope>NUCLEOTIDE SEQUENCE</scope>
    <source>
        <strain evidence="2">IBT 23319</strain>
    </source>
</reference>
<evidence type="ECO:0000313" key="2">
    <source>
        <dbReference type="EMBL" id="KAJ5240992.1"/>
    </source>
</evidence>
<evidence type="ECO:0000256" key="1">
    <source>
        <dbReference type="SAM" id="MobiDB-lite"/>
    </source>
</evidence>
<feature type="compositionally biased region" description="Basic and acidic residues" evidence="1">
    <location>
        <begin position="1"/>
        <end position="12"/>
    </location>
</feature>
<sequence length="129" mass="14199">MHVDTQGPEHQKYQKHQHRQLKCDLHAVRAGTPAPSSQRGLLGTRCAATKPEKAQELNQNNTEHGAPENLPQIEGFPPTVPHLEVWTVGIENGFGKRNGRKSIQNADCAIQPRGPELGGQQALKDTKMN</sequence>
<dbReference type="RefSeq" id="XP_056503997.1">
    <property type="nucleotide sequence ID" value="XM_056641503.1"/>
</dbReference>
<dbReference type="AlphaFoldDB" id="A0A9W9PAT4"/>
<keyword evidence="3" id="KW-1185">Reference proteome</keyword>
<name>A0A9W9PAT4_PENCI</name>
<comment type="caution">
    <text evidence="2">The sequence shown here is derived from an EMBL/GenBank/DDBJ whole genome shotgun (WGS) entry which is preliminary data.</text>
</comment>
<evidence type="ECO:0000313" key="3">
    <source>
        <dbReference type="Proteomes" id="UP001147733"/>
    </source>
</evidence>
<feature type="region of interest" description="Disordered" evidence="1">
    <location>
        <begin position="105"/>
        <end position="129"/>
    </location>
</feature>
<gene>
    <name evidence="2" type="ORF">N7469_002583</name>
</gene>
<dbReference type="EMBL" id="JAPQKT010000002">
    <property type="protein sequence ID" value="KAJ5240992.1"/>
    <property type="molecule type" value="Genomic_DNA"/>
</dbReference>
<feature type="region of interest" description="Disordered" evidence="1">
    <location>
        <begin position="53"/>
        <end position="74"/>
    </location>
</feature>
<organism evidence="2 3">
    <name type="scientific">Penicillium citrinum</name>
    <dbReference type="NCBI Taxonomy" id="5077"/>
    <lineage>
        <taxon>Eukaryota</taxon>
        <taxon>Fungi</taxon>
        <taxon>Dikarya</taxon>
        <taxon>Ascomycota</taxon>
        <taxon>Pezizomycotina</taxon>
        <taxon>Eurotiomycetes</taxon>
        <taxon>Eurotiomycetidae</taxon>
        <taxon>Eurotiales</taxon>
        <taxon>Aspergillaceae</taxon>
        <taxon>Penicillium</taxon>
    </lineage>
</organism>
<dbReference type="GeneID" id="81380670"/>
<protein>
    <submittedName>
        <fullName evidence="2">Uncharacterized protein</fullName>
    </submittedName>
</protein>
<accession>A0A9W9PAT4</accession>
<proteinExistence type="predicted"/>